<gene>
    <name evidence="1" type="ORF">vBAbaMPhT2_032</name>
</gene>
<evidence type="ECO:0000313" key="1">
    <source>
        <dbReference type="EMBL" id="QHJ75644.1"/>
    </source>
</evidence>
<organism evidence="1 2">
    <name type="scientific">Acinetobacter phage vB_AbaM_PhT2</name>
    <dbReference type="NCBI Taxonomy" id="2690230"/>
    <lineage>
        <taxon>Viruses</taxon>
        <taxon>Duplodnaviria</taxon>
        <taxon>Heunggongvirae</taxon>
        <taxon>Uroviricota</taxon>
        <taxon>Caudoviricetes</taxon>
        <taxon>Pantevenvirales</taxon>
        <taxon>Straboviridae</taxon>
        <taxon>Twarogvirinae</taxon>
        <taxon>Hadassahvirus</taxon>
        <taxon>Hadassahvirus pht2</taxon>
    </lineage>
</organism>
<dbReference type="Proteomes" id="UP000464274">
    <property type="component" value="Segment"/>
</dbReference>
<keyword evidence="2" id="KW-1185">Reference proteome</keyword>
<evidence type="ECO:0000313" key="2">
    <source>
        <dbReference type="Proteomes" id="UP000464274"/>
    </source>
</evidence>
<dbReference type="EMBL" id="MN864865">
    <property type="protein sequence ID" value="QHJ75644.1"/>
    <property type="molecule type" value="Genomic_DNA"/>
</dbReference>
<sequence length="111" mass="12665">MKILIEFASDGSTITFTPVDLDVKALNKCYSDNGAYYEFSEFSFRVPILELADHQDRILDIAYWPHFDGFSKVILIDDINNVEFEFEYPEILSSSTSISKTYVYISLKGAA</sequence>
<name>A0A6B9SVK2_9CAUD</name>
<reference evidence="1 2" key="1">
    <citation type="submission" date="2019-12" db="EMBL/GenBank/DDBJ databases">
        <title>Developing bacteriophages as a method of controlling the opportunistic pathogen Acinetobacter baumannii in Thai hospitals.</title>
        <authorList>
            <person name="Styles K.M."/>
            <person name="Smith S.E."/>
            <person name="Thummeepak R."/>
            <person name="Leungtongkam U."/>
            <person name="Christie G.S."/>
            <person name="Millard A."/>
            <person name="Moat J."/>
            <person name="Dowson C.C."/>
            <person name="Wellington E.M."/>
            <person name="Sitthisak S."/>
            <person name="Sagona A.P."/>
        </authorList>
    </citation>
    <scope>NUCLEOTIDE SEQUENCE [LARGE SCALE GENOMIC DNA]</scope>
</reference>
<protein>
    <submittedName>
        <fullName evidence="1">Uncharacterized protein</fullName>
    </submittedName>
</protein>
<accession>A0A6B9SVK2</accession>
<proteinExistence type="predicted"/>